<comment type="caution">
    <text evidence="2">The sequence shown here is derived from an EMBL/GenBank/DDBJ whole genome shotgun (WGS) entry which is preliminary data.</text>
</comment>
<name>A0A0F9QQJ5_9ZZZZ</name>
<organism evidence="2">
    <name type="scientific">marine sediment metagenome</name>
    <dbReference type="NCBI Taxonomy" id="412755"/>
    <lineage>
        <taxon>unclassified sequences</taxon>
        <taxon>metagenomes</taxon>
        <taxon>ecological metagenomes</taxon>
    </lineage>
</organism>
<reference evidence="2" key="1">
    <citation type="journal article" date="2015" name="Nature">
        <title>Complex archaea that bridge the gap between prokaryotes and eukaryotes.</title>
        <authorList>
            <person name="Spang A."/>
            <person name="Saw J.H."/>
            <person name="Jorgensen S.L."/>
            <person name="Zaremba-Niedzwiedzka K."/>
            <person name="Martijn J."/>
            <person name="Lind A.E."/>
            <person name="van Eijk R."/>
            <person name="Schleper C."/>
            <person name="Guy L."/>
            <person name="Ettema T.J."/>
        </authorList>
    </citation>
    <scope>NUCLEOTIDE SEQUENCE</scope>
</reference>
<evidence type="ECO:0000256" key="1">
    <source>
        <dbReference type="SAM" id="Phobius"/>
    </source>
</evidence>
<dbReference type="EMBL" id="LAZR01001433">
    <property type="protein sequence ID" value="KKN44739.1"/>
    <property type="molecule type" value="Genomic_DNA"/>
</dbReference>
<dbReference type="AlphaFoldDB" id="A0A0F9QQJ5"/>
<feature type="transmembrane region" description="Helical" evidence="1">
    <location>
        <begin position="35"/>
        <end position="52"/>
    </location>
</feature>
<keyword evidence="1" id="KW-0812">Transmembrane</keyword>
<accession>A0A0F9QQJ5</accession>
<proteinExistence type="predicted"/>
<evidence type="ECO:0000313" key="2">
    <source>
        <dbReference type="EMBL" id="KKN44739.1"/>
    </source>
</evidence>
<keyword evidence="1" id="KW-0472">Membrane</keyword>
<sequence length="58" mass="6482">MDIMEKLKGKKTYIMMIATGVLGIGQSLGWVLPDWIWWIDVTLLGGSIRAGMAKMEVK</sequence>
<protein>
    <submittedName>
        <fullName evidence="2">Uncharacterized protein</fullName>
    </submittedName>
</protein>
<keyword evidence="1" id="KW-1133">Transmembrane helix</keyword>
<gene>
    <name evidence="2" type="ORF">LCGC14_0690180</name>
</gene>
<feature type="transmembrane region" description="Helical" evidence="1">
    <location>
        <begin position="12"/>
        <end position="29"/>
    </location>
</feature>